<organism evidence="1 2">
    <name type="scientific">Dorcoceras hygrometricum</name>
    <dbReference type="NCBI Taxonomy" id="472368"/>
    <lineage>
        <taxon>Eukaryota</taxon>
        <taxon>Viridiplantae</taxon>
        <taxon>Streptophyta</taxon>
        <taxon>Embryophyta</taxon>
        <taxon>Tracheophyta</taxon>
        <taxon>Spermatophyta</taxon>
        <taxon>Magnoliopsida</taxon>
        <taxon>eudicotyledons</taxon>
        <taxon>Gunneridae</taxon>
        <taxon>Pentapetalae</taxon>
        <taxon>asterids</taxon>
        <taxon>lamiids</taxon>
        <taxon>Lamiales</taxon>
        <taxon>Gesneriaceae</taxon>
        <taxon>Didymocarpoideae</taxon>
        <taxon>Trichosporeae</taxon>
        <taxon>Loxocarpinae</taxon>
        <taxon>Dorcoceras</taxon>
    </lineage>
</organism>
<evidence type="ECO:0000313" key="2">
    <source>
        <dbReference type="Proteomes" id="UP000250235"/>
    </source>
</evidence>
<dbReference type="Proteomes" id="UP000250235">
    <property type="component" value="Unassembled WGS sequence"/>
</dbReference>
<dbReference type="AlphaFoldDB" id="A0A2Z6ZWE6"/>
<sequence length="109" mass="12064">MRRAPRPLFGARARISRMMVRDTAAPYGRRPCAHVAHGVQDAAPTGRLLCTHVAHGGARHHRRTYTNWSRRWPPPCARGVLRSGCTRAAGGAPPLRWLRGGEAMAVFDF</sequence>
<name>A0A2Z6ZWE6_9LAMI</name>
<proteinExistence type="predicted"/>
<keyword evidence="2" id="KW-1185">Reference proteome</keyword>
<gene>
    <name evidence="1" type="ORF">F511_45458</name>
</gene>
<dbReference type="EMBL" id="KV045191">
    <property type="protein sequence ID" value="KZV07062.1"/>
    <property type="molecule type" value="Genomic_DNA"/>
</dbReference>
<accession>A0A2Z6ZWE6</accession>
<evidence type="ECO:0000313" key="1">
    <source>
        <dbReference type="EMBL" id="KZV07062.1"/>
    </source>
</evidence>
<protein>
    <submittedName>
        <fullName evidence="1">Uncharacterized protein</fullName>
    </submittedName>
</protein>
<reference evidence="1 2" key="1">
    <citation type="journal article" date="2015" name="Proc. Natl. Acad. Sci. U.S.A.">
        <title>The resurrection genome of Boea hygrometrica: A blueprint for survival of dehydration.</title>
        <authorList>
            <person name="Xiao L."/>
            <person name="Yang G."/>
            <person name="Zhang L."/>
            <person name="Yang X."/>
            <person name="Zhao S."/>
            <person name="Ji Z."/>
            <person name="Zhou Q."/>
            <person name="Hu M."/>
            <person name="Wang Y."/>
            <person name="Chen M."/>
            <person name="Xu Y."/>
            <person name="Jin H."/>
            <person name="Xiao X."/>
            <person name="Hu G."/>
            <person name="Bao F."/>
            <person name="Hu Y."/>
            <person name="Wan P."/>
            <person name="Li L."/>
            <person name="Deng X."/>
            <person name="Kuang T."/>
            <person name="Xiang C."/>
            <person name="Zhu J.K."/>
            <person name="Oliver M.J."/>
            <person name="He Y."/>
        </authorList>
    </citation>
    <scope>NUCLEOTIDE SEQUENCE [LARGE SCALE GENOMIC DNA]</scope>
    <source>
        <strain evidence="2">cv. XS01</strain>
    </source>
</reference>